<reference evidence="1 2" key="1">
    <citation type="journal article" date="2023" name="Plants (Basel)">
        <title>Bridging the Gap: Combining Genomics and Transcriptomics Approaches to Understand Stylosanthes scabra, an Orphan Legume from the Brazilian Caatinga.</title>
        <authorList>
            <person name="Ferreira-Neto J.R.C."/>
            <person name="da Silva M.D."/>
            <person name="Binneck E."/>
            <person name="de Melo N.F."/>
            <person name="da Silva R.H."/>
            <person name="de Melo A.L.T.M."/>
            <person name="Pandolfi V."/>
            <person name="Bustamante F.O."/>
            <person name="Brasileiro-Vidal A.C."/>
            <person name="Benko-Iseppon A.M."/>
        </authorList>
    </citation>
    <scope>NUCLEOTIDE SEQUENCE [LARGE SCALE GENOMIC DNA]</scope>
    <source>
        <tissue evidence="1">Leaves</tissue>
    </source>
</reference>
<dbReference type="Proteomes" id="UP001341840">
    <property type="component" value="Unassembled WGS sequence"/>
</dbReference>
<proteinExistence type="predicted"/>
<gene>
    <name evidence="1" type="ORF">PIB30_076400</name>
</gene>
<keyword evidence="2" id="KW-1185">Reference proteome</keyword>
<evidence type="ECO:0000313" key="1">
    <source>
        <dbReference type="EMBL" id="MED6126242.1"/>
    </source>
</evidence>
<evidence type="ECO:0000313" key="2">
    <source>
        <dbReference type="Proteomes" id="UP001341840"/>
    </source>
</evidence>
<organism evidence="1 2">
    <name type="scientific">Stylosanthes scabra</name>
    <dbReference type="NCBI Taxonomy" id="79078"/>
    <lineage>
        <taxon>Eukaryota</taxon>
        <taxon>Viridiplantae</taxon>
        <taxon>Streptophyta</taxon>
        <taxon>Embryophyta</taxon>
        <taxon>Tracheophyta</taxon>
        <taxon>Spermatophyta</taxon>
        <taxon>Magnoliopsida</taxon>
        <taxon>eudicotyledons</taxon>
        <taxon>Gunneridae</taxon>
        <taxon>Pentapetalae</taxon>
        <taxon>rosids</taxon>
        <taxon>fabids</taxon>
        <taxon>Fabales</taxon>
        <taxon>Fabaceae</taxon>
        <taxon>Papilionoideae</taxon>
        <taxon>50 kb inversion clade</taxon>
        <taxon>dalbergioids sensu lato</taxon>
        <taxon>Dalbergieae</taxon>
        <taxon>Pterocarpus clade</taxon>
        <taxon>Stylosanthes</taxon>
    </lineage>
</organism>
<dbReference type="EMBL" id="JASCZI010031208">
    <property type="protein sequence ID" value="MED6126242.1"/>
    <property type="molecule type" value="Genomic_DNA"/>
</dbReference>
<comment type="caution">
    <text evidence="1">The sequence shown here is derived from an EMBL/GenBank/DDBJ whole genome shotgun (WGS) entry which is preliminary data.</text>
</comment>
<protein>
    <submittedName>
        <fullName evidence="1">Uncharacterized protein</fullName>
    </submittedName>
</protein>
<sequence length="180" mass="20503">MSRHAENLDVTHMDLDSEGDSLWFLDDLIRYPEYSSTHTGHDSALGSPDDSSNQQSNIRTLARRLPSTLRHWLALRICARESSIVISRVVSPEGPPCIIDFGSKRDITTIIASYPKIQNALMRRFIWVEKSMRKDKKNIGSKNGLEKACKSRDFTKKEECKAEKRSYSHRIGGNLDPLEI</sequence>
<name>A0ABU6RQJ1_9FABA</name>
<accession>A0ABU6RQJ1</accession>